<evidence type="ECO:0000313" key="2">
    <source>
        <dbReference type="Proteomes" id="UP000532440"/>
    </source>
</evidence>
<comment type="caution">
    <text evidence="1">The sequence shown here is derived from an EMBL/GenBank/DDBJ whole genome shotgun (WGS) entry which is preliminary data.</text>
</comment>
<reference evidence="1 2" key="1">
    <citation type="submission" date="2020-08" db="EMBL/GenBank/DDBJ databases">
        <title>Genomic Encyclopedia of Type Strains, Phase IV (KMG-IV): sequencing the most valuable type-strain genomes for metagenomic binning, comparative biology and taxonomic classification.</title>
        <authorList>
            <person name="Goeker M."/>
        </authorList>
    </citation>
    <scope>NUCLEOTIDE SEQUENCE [LARGE SCALE GENOMIC DNA]</scope>
    <source>
        <strain evidence="1 2">DSM 29781</strain>
    </source>
</reference>
<dbReference type="EMBL" id="JACHGB010000003">
    <property type="protein sequence ID" value="MBB5271305.1"/>
    <property type="molecule type" value="Genomic_DNA"/>
</dbReference>
<dbReference type="Proteomes" id="UP000532440">
    <property type="component" value="Unassembled WGS sequence"/>
</dbReference>
<organism evidence="1 2">
    <name type="scientific">Quisquiliibacterium transsilvanicum</name>
    <dbReference type="NCBI Taxonomy" id="1549638"/>
    <lineage>
        <taxon>Bacteria</taxon>
        <taxon>Pseudomonadati</taxon>
        <taxon>Pseudomonadota</taxon>
        <taxon>Betaproteobacteria</taxon>
        <taxon>Burkholderiales</taxon>
        <taxon>Burkholderiaceae</taxon>
        <taxon>Quisquiliibacterium</taxon>
    </lineage>
</organism>
<proteinExistence type="predicted"/>
<evidence type="ECO:0000313" key="1">
    <source>
        <dbReference type="EMBL" id="MBB5271305.1"/>
    </source>
</evidence>
<dbReference type="Pfam" id="PF22491">
    <property type="entry name" value="DUF6988"/>
    <property type="match status" value="1"/>
</dbReference>
<gene>
    <name evidence="1" type="ORF">HNQ70_001315</name>
</gene>
<protein>
    <submittedName>
        <fullName evidence="1">Uncharacterized protein</fullName>
    </submittedName>
</protein>
<name>A0A7W8HHF5_9BURK</name>
<sequence>MEDLPHLLNRSAAFAAHLGNLVAEIRFINPSPRTAACAAAADLSMEHAHAVRTLVSARTGNSACALLRTQYEALVRSGWAMYAATDGQVEKLNLPISHESQQAAKNLPGAQEMLEALKKKMAAEPALAGLVVPLTQIHEVSWRPLNSFVHGGLHPLQRTNGGFPVQLAKDVLRNSNGMLHMAHRMLARLGASLEVVAAVEHCYVGYEDCVPMGRRWIEVAPNRSAPAFEDSAEADVSTNRPTGIFVGTGAVGRLLTFTTAGPGGRKVLPSNV</sequence>
<dbReference type="AlphaFoldDB" id="A0A7W8HHF5"/>
<accession>A0A7W8HHF5</accession>
<dbReference type="InterPro" id="IPR054257">
    <property type="entry name" value="DUF6988"/>
</dbReference>
<dbReference type="RefSeq" id="WP_183965569.1">
    <property type="nucleotide sequence ID" value="NZ_BAABEW010000001.1"/>
</dbReference>
<keyword evidence="2" id="KW-1185">Reference proteome</keyword>